<keyword evidence="7 10" id="KW-0460">Magnesium</keyword>
<dbReference type="GO" id="GO:0005886">
    <property type="term" value="C:plasma membrane"/>
    <property type="evidence" value="ECO:0007669"/>
    <property type="project" value="UniProtKB-SubCell"/>
</dbReference>
<sequence>MERSIFLSAAIGALSCLGRVQAASKALHRGTAHVFGTELTVTVLHADEARAQVAIAAALCAAMSVERMVSLADQDSAVCRLNRDGVLAQPDPQLLALLPQACALSDLTGGAFDVTVQPLLHVYADAQRWGALPERHVLDSARAQVGWRRLSFGRECARFLQPGMELTLDGLAPGYAADMALSVLRRHGISDALVDTGAVAATGGGGLQWMAGLPDLHGVSLGTVPLRDRCMATSAGGAAGAGSIVSPATGEVADELVRVTVLAPLGLLADGLAAAFMVMGAKQAHALAARLPGVDVLTVDRRGEMRRSAGFGMMAS</sequence>
<comment type="function">
    <text evidence="12">Flavin transferase that catalyzes the transfer of the FMN moiety of FAD and its covalent binding to the hydroxyl group of a threonine residue in a target flavoprotein.</text>
</comment>
<feature type="binding site" evidence="11">
    <location>
        <position position="270"/>
    </location>
    <ligand>
        <name>Mg(2+)</name>
        <dbReference type="ChEBI" id="CHEBI:18420"/>
    </ligand>
</feature>
<keyword evidence="12" id="KW-1003">Cell membrane</keyword>
<comment type="catalytic activity">
    <reaction evidence="9 10 12">
        <text>L-threonyl-[protein] + FAD = FMN-L-threonyl-[protein] + AMP + H(+)</text>
        <dbReference type="Rhea" id="RHEA:36847"/>
        <dbReference type="Rhea" id="RHEA-COMP:11060"/>
        <dbReference type="Rhea" id="RHEA-COMP:11061"/>
        <dbReference type="ChEBI" id="CHEBI:15378"/>
        <dbReference type="ChEBI" id="CHEBI:30013"/>
        <dbReference type="ChEBI" id="CHEBI:57692"/>
        <dbReference type="ChEBI" id="CHEBI:74257"/>
        <dbReference type="ChEBI" id="CHEBI:456215"/>
        <dbReference type="EC" id="2.7.1.180"/>
    </reaction>
</comment>
<comment type="caution">
    <text evidence="13">The sequence shown here is derived from an EMBL/GenBank/DDBJ whole genome shotgun (WGS) entry which is preliminary data.</text>
</comment>
<evidence type="ECO:0000313" key="13">
    <source>
        <dbReference type="EMBL" id="MTW06186.1"/>
    </source>
</evidence>
<comment type="similarity">
    <text evidence="10 12">Belongs to the ApbE family.</text>
</comment>
<comment type="subcellular location">
    <subcellularLocation>
        <location evidence="12">Cell inner membrane</location>
        <topology evidence="12">Lipid-anchor</topology>
        <orientation evidence="12">Periplasmic side</orientation>
    </subcellularLocation>
</comment>
<keyword evidence="12" id="KW-0449">Lipoprotein</keyword>
<keyword evidence="6 10" id="KW-0274">FAD</keyword>
<dbReference type="RefSeq" id="WP_155442519.1">
    <property type="nucleotide sequence ID" value="NZ_WNLA01000041.1"/>
</dbReference>
<dbReference type="PANTHER" id="PTHR30040">
    <property type="entry name" value="THIAMINE BIOSYNTHESIS LIPOPROTEIN APBE"/>
    <property type="match status" value="1"/>
</dbReference>
<dbReference type="OrthoDB" id="9778595at2"/>
<evidence type="ECO:0000256" key="2">
    <source>
        <dbReference type="ARBA" id="ARBA00016337"/>
    </source>
</evidence>
<evidence type="ECO:0000256" key="7">
    <source>
        <dbReference type="ARBA" id="ARBA00022842"/>
    </source>
</evidence>
<evidence type="ECO:0000256" key="6">
    <source>
        <dbReference type="ARBA" id="ARBA00022827"/>
    </source>
</evidence>
<evidence type="ECO:0000256" key="12">
    <source>
        <dbReference type="RuleBase" id="RU363002"/>
    </source>
</evidence>
<keyword evidence="3 10" id="KW-0285">Flavoprotein</keyword>
<evidence type="ECO:0000256" key="8">
    <source>
        <dbReference type="ARBA" id="ARBA00031306"/>
    </source>
</evidence>
<evidence type="ECO:0000256" key="4">
    <source>
        <dbReference type="ARBA" id="ARBA00022679"/>
    </source>
</evidence>
<keyword evidence="5 10" id="KW-0479">Metal-binding</keyword>
<accession>A0A6L6Q9S7</accession>
<dbReference type="Gene3D" id="3.10.520.10">
    <property type="entry name" value="ApbE-like domains"/>
    <property type="match status" value="1"/>
</dbReference>
<dbReference type="PIRSF" id="PIRSF006268">
    <property type="entry name" value="ApbE"/>
    <property type="match status" value="1"/>
</dbReference>
<keyword evidence="14" id="KW-1185">Reference proteome</keyword>
<keyword evidence="4 10" id="KW-0808">Transferase</keyword>
<keyword evidence="12" id="KW-0472">Membrane</keyword>
<evidence type="ECO:0000256" key="11">
    <source>
        <dbReference type="PIRSR" id="PIRSR006268-2"/>
    </source>
</evidence>
<dbReference type="PROSITE" id="PS51257">
    <property type="entry name" value="PROKAR_LIPOPROTEIN"/>
    <property type="match status" value="1"/>
</dbReference>
<dbReference type="GO" id="GO:0016740">
    <property type="term" value="F:transferase activity"/>
    <property type="evidence" value="ECO:0007669"/>
    <property type="project" value="UniProtKB-UniRule"/>
</dbReference>
<dbReference type="AlphaFoldDB" id="A0A6L6Q9S7"/>
<name>A0A6L6Q9S7_9BURK</name>
<dbReference type="Pfam" id="PF02424">
    <property type="entry name" value="ApbE"/>
    <property type="match status" value="1"/>
</dbReference>
<dbReference type="EMBL" id="WNLA01000041">
    <property type="protein sequence ID" value="MTW06186.1"/>
    <property type="molecule type" value="Genomic_DNA"/>
</dbReference>
<feature type="binding site" evidence="11">
    <location>
        <position position="170"/>
    </location>
    <ligand>
        <name>Mg(2+)</name>
        <dbReference type="ChEBI" id="CHEBI:18420"/>
    </ligand>
</feature>
<dbReference type="Proteomes" id="UP000484015">
    <property type="component" value="Unassembled WGS sequence"/>
</dbReference>
<evidence type="ECO:0000256" key="1">
    <source>
        <dbReference type="ARBA" id="ARBA00011955"/>
    </source>
</evidence>
<protein>
    <recommendedName>
        <fullName evidence="2 10">FAD:protein FMN transferase</fullName>
        <ecNumber evidence="1 10">2.7.1.180</ecNumber>
    </recommendedName>
    <alternativeName>
        <fullName evidence="8 10">Flavin transferase</fullName>
    </alternativeName>
</protein>
<dbReference type="InterPro" id="IPR003374">
    <property type="entry name" value="ApbE-like_sf"/>
</dbReference>
<comment type="cofactor">
    <cofactor evidence="11">
        <name>Mg(2+)</name>
        <dbReference type="ChEBI" id="CHEBI:18420"/>
    </cofactor>
    <cofactor evidence="11">
        <name>Mn(2+)</name>
        <dbReference type="ChEBI" id="CHEBI:29035"/>
    </cofactor>
    <text evidence="11">Magnesium. Can also use manganese.</text>
</comment>
<evidence type="ECO:0000256" key="3">
    <source>
        <dbReference type="ARBA" id="ARBA00022630"/>
    </source>
</evidence>
<dbReference type="GO" id="GO:0046872">
    <property type="term" value="F:metal ion binding"/>
    <property type="evidence" value="ECO:0007669"/>
    <property type="project" value="UniProtKB-UniRule"/>
</dbReference>
<dbReference type="PANTHER" id="PTHR30040:SF2">
    <property type="entry name" value="FAD:PROTEIN FMN TRANSFERASE"/>
    <property type="match status" value="1"/>
</dbReference>
<dbReference type="EC" id="2.7.1.180" evidence="1 10"/>
<evidence type="ECO:0000256" key="5">
    <source>
        <dbReference type="ARBA" id="ARBA00022723"/>
    </source>
</evidence>
<dbReference type="InterPro" id="IPR024932">
    <property type="entry name" value="ApbE"/>
</dbReference>
<dbReference type="SUPFAM" id="SSF143631">
    <property type="entry name" value="ApbE-like"/>
    <property type="match status" value="1"/>
</dbReference>
<evidence type="ECO:0000256" key="10">
    <source>
        <dbReference type="PIRNR" id="PIRNR006268"/>
    </source>
</evidence>
<evidence type="ECO:0000313" key="14">
    <source>
        <dbReference type="Proteomes" id="UP000484015"/>
    </source>
</evidence>
<proteinExistence type="inferred from homology"/>
<keyword evidence="12" id="KW-0997">Cell inner membrane</keyword>
<gene>
    <name evidence="13" type="ORF">GM668_29330</name>
</gene>
<evidence type="ECO:0000256" key="9">
    <source>
        <dbReference type="ARBA" id="ARBA00048540"/>
    </source>
</evidence>
<organism evidence="13 14">
    <name type="scientific">Pseudoduganella ginsengisoli</name>
    <dbReference type="NCBI Taxonomy" id="1462440"/>
    <lineage>
        <taxon>Bacteria</taxon>
        <taxon>Pseudomonadati</taxon>
        <taxon>Pseudomonadota</taxon>
        <taxon>Betaproteobacteria</taxon>
        <taxon>Burkholderiales</taxon>
        <taxon>Oxalobacteraceae</taxon>
        <taxon>Telluria group</taxon>
        <taxon>Pseudoduganella</taxon>
    </lineage>
</organism>
<reference evidence="13 14" key="1">
    <citation type="submission" date="2019-11" db="EMBL/GenBank/DDBJ databases">
        <title>Type strains purchased from KCTC, JCM and DSMZ.</title>
        <authorList>
            <person name="Lu H."/>
        </authorList>
    </citation>
    <scope>NUCLEOTIDE SEQUENCE [LARGE SCALE GENOMIC DNA]</scope>
    <source>
        <strain evidence="13 14">KCTC 42409</strain>
    </source>
</reference>